<proteinExistence type="predicted"/>
<keyword evidence="2" id="KW-1185">Reference proteome</keyword>
<gene>
    <name evidence="1" type="ORF">ACIKP7_12595</name>
</gene>
<accession>A0ACC7LWU1</accession>
<protein>
    <submittedName>
        <fullName evidence="1">Uncharacterized protein</fullName>
    </submittedName>
</protein>
<organism evidence="1 2">
    <name type="scientific">Pseudomonas caricapapayae</name>
    <dbReference type="NCBI Taxonomy" id="46678"/>
    <lineage>
        <taxon>Bacteria</taxon>
        <taxon>Pseudomonadati</taxon>
        <taxon>Pseudomonadota</taxon>
        <taxon>Gammaproteobacteria</taxon>
        <taxon>Pseudomonadales</taxon>
        <taxon>Pseudomonadaceae</taxon>
        <taxon>Pseudomonas</taxon>
    </lineage>
</organism>
<evidence type="ECO:0000313" key="1">
    <source>
        <dbReference type="EMBL" id="MFJ1338961.1"/>
    </source>
</evidence>
<comment type="caution">
    <text evidence="1">The sequence shown here is derived from an EMBL/GenBank/DDBJ whole genome shotgun (WGS) entry which is preliminary data.</text>
</comment>
<sequence length="454" mass="48318">MMRFGAVALTVLSISGCGGYITKTGDSFEGLGDYGYVSPGSSTIEEKYREGSGGALTKGDYVSVSLKSGYISYFPESGLKKGLNWIAGSPVRGEIVILIDVVANGLSGKETLKSGRVVFYSDDVYQGQMLNISFIPVYGPVEYEGHPLGLSVRMLELDNSDNLQVKSVMDAIASVGAAATTAGSPLLINSLKDIGDALVKSNVDDKFGAFDAMFLGSGEDFGSTAPELKIGDYVLIRKADRSSGVNWNKYCYNAKRGVLQVRDEGAAASTSCSTVNQQPDFSYLVLSVSRNIGINDMTPALEIQTFLSELKSAETPKQMQAAAGLAVREVVRKTTMSKVRKALAVLAAKETPAVSRSINAQVVADSLQCSSLARVDFADPSTELTATKKLCGDYFLNGSISTDDYQYVANRLSAMGNCLKPVEITPALFYDQLNTADLEAKRATLTSKISGCGT</sequence>
<evidence type="ECO:0000313" key="2">
    <source>
        <dbReference type="Proteomes" id="UP001615411"/>
    </source>
</evidence>
<name>A0ACC7LWU1_9PSED</name>
<dbReference type="EMBL" id="JBIUGF010000033">
    <property type="protein sequence ID" value="MFJ1338961.1"/>
    <property type="molecule type" value="Genomic_DNA"/>
</dbReference>
<reference evidence="1" key="1">
    <citation type="submission" date="2024-10" db="EMBL/GenBank/DDBJ databases">
        <title>Aeromonas and Pseudomonas from the Cagarras Archipelago, Rio de Janeiro, Brazil.</title>
        <authorList>
            <person name="Canellas A.L.B."/>
            <person name="Laport M.S."/>
        </authorList>
    </citation>
    <scope>NUCLEOTIDE SEQUENCE</scope>
    <source>
        <strain evidence="1">ACP-7</strain>
    </source>
</reference>
<dbReference type="Proteomes" id="UP001615411">
    <property type="component" value="Unassembled WGS sequence"/>
</dbReference>